<comment type="caution">
    <text evidence="1">The sequence shown here is derived from an EMBL/GenBank/DDBJ whole genome shotgun (WGS) entry which is preliminary data.</text>
</comment>
<evidence type="ECO:0000313" key="1">
    <source>
        <dbReference type="EMBL" id="KAF0043280.1"/>
    </source>
</evidence>
<evidence type="ECO:0000313" key="2">
    <source>
        <dbReference type="Proteomes" id="UP000438429"/>
    </source>
</evidence>
<organism evidence="1 2">
    <name type="scientific">Scophthalmus maximus</name>
    <name type="common">Turbot</name>
    <name type="synonym">Psetta maxima</name>
    <dbReference type="NCBI Taxonomy" id="52904"/>
    <lineage>
        <taxon>Eukaryota</taxon>
        <taxon>Metazoa</taxon>
        <taxon>Chordata</taxon>
        <taxon>Craniata</taxon>
        <taxon>Vertebrata</taxon>
        <taxon>Euteleostomi</taxon>
        <taxon>Actinopterygii</taxon>
        <taxon>Neopterygii</taxon>
        <taxon>Teleostei</taxon>
        <taxon>Neoteleostei</taxon>
        <taxon>Acanthomorphata</taxon>
        <taxon>Carangaria</taxon>
        <taxon>Pleuronectiformes</taxon>
        <taxon>Pleuronectoidei</taxon>
        <taxon>Scophthalmidae</taxon>
        <taxon>Scophthalmus</taxon>
    </lineage>
</organism>
<reference evidence="1 2" key="1">
    <citation type="submission" date="2019-06" db="EMBL/GenBank/DDBJ databases">
        <title>Draft genomes of female and male turbot (Scophthalmus maximus).</title>
        <authorList>
            <person name="Xu H."/>
            <person name="Xu X.-W."/>
            <person name="Shao C."/>
            <person name="Chen S."/>
        </authorList>
    </citation>
    <scope>NUCLEOTIDE SEQUENCE [LARGE SCALE GENOMIC DNA]</scope>
    <source>
        <strain evidence="1">Ysfricsl-2016a</strain>
        <tissue evidence="1">Blood</tissue>
    </source>
</reference>
<protein>
    <submittedName>
        <fullName evidence="1">Uncharacterized protein</fullName>
    </submittedName>
</protein>
<dbReference type="EMBL" id="VEVO01000004">
    <property type="protein sequence ID" value="KAF0043280.1"/>
    <property type="molecule type" value="Genomic_DNA"/>
</dbReference>
<sequence length="213" mass="24155">MAASYKRTPGASCCLAMEAFDSLPKFKIAQWYSQLDKGLECMEKIKSQCNDMFYLIIKFTLTAKRIYIKSCGTDLPNHIKMTETFFRTTYLQTVKYYESTNGYDIRSCTGEIMGFSLALLVEKSLMVELCYASGWKSNANVTQKGNLKRSLEKDRTATPFWKDFHSSFVCVQCTAFSLHDTALTAVSGQKLPLSGRIRYGPKKPQKVKGKVFL</sequence>
<dbReference type="AlphaFoldDB" id="A0A6A4THR6"/>
<name>A0A6A4THR6_SCOMX</name>
<proteinExistence type="predicted"/>
<accession>A0A6A4THR6</accession>
<gene>
    <name evidence="1" type="ORF">F2P81_004617</name>
</gene>
<dbReference type="Proteomes" id="UP000438429">
    <property type="component" value="Unassembled WGS sequence"/>
</dbReference>